<evidence type="ECO:0000313" key="2">
    <source>
        <dbReference type="Proteomes" id="UP000507222"/>
    </source>
</evidence>
<sequence>MEGSIGEEEGGEVGNEVVSLESEDWILSKSEVGVVEGSGDEVVISSAMEESAGCVACGDDDAEGD</sequence>
<dbReference type="AlphaFoldDB" id="A0A6J5ULT1"/>
<gene>
    <name evidence="1" type="ORF">CURHAP_LOCUS27167</name>
</gene>
<organism evidence="1 2">
    <name type="scientific">Prunus armeniaca</name>
    <name type="common">Apricot</name>
    <name type="synonym">Armeniaca vulgaris</name>
    <dbReference type="NCBI Taxonomy" id="36596"/>
    <lineage>
        <taxon>Eukaryota</taxon>
        <taxon>Viridiplantae</taxon>
        <taxon>Streptophyta</taxon>
        <taxon>Embryophyta</taxon>
        <taxon>Tracheophyta</taxon>
        <taxon>Spermatophyta</taxon>
        <taxon>Magnoliopsida</taxon>
        <taxon>eudicotyledons</taxon>
        <taxon>Gunneridae</taxon>
        <taxon>Pentapetalae</taxon>
        <taxon>rosids</taxon>
        <taxon>fabids</taxon>
        <taxon>Rosales</taxon>
        <taxon>Rosaceae</taxon>
        <taxon>Amygdaloideae</taxon>
        <taxon>Amygdaleae</taxon>
        <taxon>Prunus</taxon>
    </lineage>
</organism>
<evidence type="ECO:0000313" key="1">
    <source>
        <dbReference type="EMBL" id="CAB4277446.1"/>
    </source>
</evidence>
<dbReference type="EMBL" id="CAEKDK010000004">
    <property type="protein sequence ID" value="CAB4277446.1"/>
    <property type="molecule type" value="Genomic_DNA"/>
</dbReference>
<reference evidence="1 2" key="1">
    <citation type="submission" date="2020-05" db="EMBL/GenBank/DDBJ databases">
        <authorList>
            <person name="Campoy J."/>
            <person name="Schneeberger K."/>
            <person name="Spophaly S."/>
        </authorList>
    </citation>
    <scope>NUCLEOTIDE SEQUENCE [LARGE SCALE GENOMIC DNA]</scope>
    <source>
        <strain evidence="1">PruArmRojPasFocal</strain>
    </source>
</reference>
<name>A0A6J5ULT1_PRUAR</name>
<accession>A0A6J5ULT1</accession>
<dbReference type="Proteomes" id="UP000507222">
    <property type="component" value="Unassembled WGS sequence"/>
</dbReference>
<proteinExistence type="predicted"/>
<protein>
    <submittedName>
        <fullName evidence="1">Uncharacterized protein</fullName>
    </submittedName>
</protein>